<sequence length="204" mass="22505">MEILDERCIFIFCVEEERTMSRVCVFFADGLEEVEALTVVDLLRRAKVEVTMVSIHEKEEILGAHGIKIQADARMSQIDDYQEFDMVFLPGGGTGTDNLENSGKVKEVVSEFAKKGKKVAAICAAPRILGGLGLLEGRRCTSYPSVTDRLLGGVVTENAVETDGNITTSRGVGTAVDMGLELIRILCGEKRAEEIREEIVYRRM</sequence>
<reference evidence="2 3" key="1">
    <citation type="submission" date="2009-01" db="EMBL/GenBank/DDBJ databases">
        <authorList>
            <person name="Fulton L."/>
            <person name="Clifton S."/>
            <person name="Fulton B."/>
            <person name="Xu J."/>
            <person name="Minx P."/>
            <person name="Pepin K.H."/>
            <person name="Johnson M."/>
            <person name="Bhonagiri V."/>
            <person name="Nash W.E."/>
            <person name="Mardis E.R."/>
            <person name="Wilson R.K."/>
        </authorList>
    </citation>
    <scope>NUCLEOTIDE SEQUENCE [LARGE SCALE GENOMIC DNA]</scope>
    <source>
        <strain evidence="3">DSM 10507 / JCM 14656 / S5a33</strain>
    </source>
</reference>
<feature type="domain" description="DJ-1/PfpI" evidence="1">
    <location>
        <begin position="22"/>
        <end position="184"/>
    </location>
</feature>
<evidence type="ECO:0000313" key="2">
    <source>
        <dbReference type="EMBL" id="EEG49816.1"/>
    </source>
</evidence>
<dbReference type="AlphaFoldDB" id="C0CK85"/>
<dbReference type="NCBIfam" id="TIGR01383">
    <property type="entry name" value="not_thiJ"/>
    <property type="match status" value="1"/>
</dbReference>
<dbReference type="Proteomes" id="UP000003100">
    <property type="component" value="Unassembled WGS sequence"/>
</dbReference>
<evidence type="ECO:0000313" key="3">
    <source>
        <dbReference type="Proteomes" id="UP000003100"/>
    </source>
</evidence>
<keyword evidence="3" id="KW-1185">Reference proteome</keyword>
<protein>
    <recommendedName>
        <fullName evidence="1">DJ-1/PfpI domain-containing protein</fullName>
    </recommendedName>
</protein>
<dbReference type="Gene3D" id="3.40.50.880">
    <property type="match status" value="1"/>
</dbReference>
<dbReference type="Pfam" id="PF01965">
    <property type="entry name" value="DJ-1_PfpI"/>
    <property type="match status" value="1"/>
</dbReference>
<evidence type="ECO:0000259" key="1">
    <source>
        <dbReference type="Pfam" id="PF01965"/>
    </source>
</evidence>
<dbReference type="PATRIC" id="fig|476272.21.peg.2603"/>
<organism evidence="2 3">
    <name type="scientific">Blautia hydrogenotrophica (strain DSM 10507 / JCM 14656 / S5a33)</name>
    <name type="common">Ruminococcus hydrogenotrophicus</name>
    <dbReference type="NCBI Taxonomy" id="476272"/>
    <lineage>
        <taxon>Bacteria</taxon>
        <taxon>Bacillati</taxon>
        <taxon>Bacillota</taxon>
        <taxon>Clostridia</taxon>
        <taxon>Lachnospirales</taxon>
        <taxon>Lachnospiraceae</taxon>
        <taxon>Blautia</taxon>
    </lineage>
</organism>
<reference evidence="2 3" key="2">
    <citation type="submission" date="2009-02" db="EMBL/GenBank/DDBJ databases">
        <title>Draft genome sequence of Blautia hydrogenotrophica DSM 10507 (Ruminococcus hydrogenotrophicus DSM 10507).</title>
        <authorList>
            <person name="Sudarsanam P."/>
            <person name="Ley R."/>
            <person name="Guruge J."/>
            <person name="Turnbaugh P.J."/>
            <person name="Mahowald M."/>
            <person name="Liep D."/>
            <person name="Gordon J."/>
        </authorList>
    </citation>
    <scope>NUCLEOTIDE SEQUENCE [LARGE SCALE GENOMIC DNA]</scope>
    <source>
        <strain evidence="3">DSM 10507 / JCM 14656 / S5a33</strain>
    </source>
</reference>
<proteinExistence type="predicted"/>
<comment type="caution">
    <text evidence="2">The sequence shown here is derived from an EMBL/GenBank/DDBJ whole genome shotgun (WGS) entry which is preliminary data.</text>
</comment>
<dbReference type="CDD" id="cd03135">
    <property type="entry name" value="GATase1_DJ-1"/>
    <property type="match status" value="1"/>
</dbReference>
<dbReference type="SUPFAM" id="SSF52317">
    <property type="entry name" value="Class I glutamine amidotransferase-like"/>
    <property type="match status" value="1"/>
</dbReference>
<dbReference type="EMBL" id="ACBZ01000060">
    <property type="protein sequence ID" value="EEG49816.1"/>
    <property type="molecule type" value="Genomic_DNA"/>
</dbReference>
<dbReference type="InterPro" id="IPR002818">
    <property type="entry name" value="DJ-1/PfpI"/>
</dbReference>
<name>C0CK85_BLAHS</name>
<gene>
    <name evidence="2" type="ORF">RUMHYD_01255</name>
</gene>
<accession>C0CK85</accession>
<dbReference type="eggNOG" id="COG0693">
    <property type="taxonomic scope" value="Bacteria"/>
</dbReference>
<dbReference type="HOGENOM" id="CLU_000445_44_2_9"/>
<dbReference type="InterPro" id="IPR050325">
    <property type="entry name" value="Prot/Nucl_acid_deglycase"/>
</dbReference>
<dbReference type="InterPro" id="IPR006287">
    <property type="entry name" value="DJ-1"/>
</dbReference>
<dbReference type="PANTHER" id="PTHR48094">
    <property type="entry name" value="PROTEIN/NUCLEIC ACID DEGLYCASE DJ-1-RELATED"/>
    <property type="match status" value="1"/>
</dbReference>
<dbReference type="GO" id="GO:0005737">
    <property type="term" value="C:cytoplasm"/>
    <property type="evidence" value="ECO:0007669"/>
    <property type="project" value="TreeGrafter"/>
</dbReference>
<dbReference type="PANTHER" id="PTHR48094:SF12">
    <property type="entry name" value="PARKINSON DISEASE PROTEIN 7 HOMOLOG"/>
    <property type="match status" value="1"/>
</dbReference>
<dbReference type="InterPro" id="IPR029062">
    <property type="entry name" value="Class_I_gatase-like"/>
</dbReference>